<evidence type="ECO:0000256" key="4">
    <source>
        <dbReference type="ARBA" id="ARBA00022692"/>
    </source>
</evidence>
<comment type="similarity">
    <text evidence="2">Belongs to the peptide transporter carbon starvation (CstA) (TC 2.A.114) family.</text>
</comment>
<reference evidence="9 10" key="1">
    <citation type="submission" date="2018-11" db="EMBL/GenBank/DDBJ databases">
        <title>Genomic Encyclopedia of Type Strains, Phase IV (KMG-IV): sequencing the most valuable type-strain genomes for metagenomic binning, comparative biology and taxonomic classification.</title>
        <authorList>
            <person name="Goeker M."/>
        </authorList>
    </citation>
    <scope>NUCLEOTIDE SEQUENCE [LARGE SCALE GENOMIC DNA]</scope>
    <source>
        <strain evidence="9 10">DSM 21945</strain>
    </source>
</reference>
<feature type="transmembrane region" description="Helical" evidence="7">
    <location>
        <begin position="130"/>
        <end position="155"/>
    </location>
</feature>
<feature type="transmembrane region" description="Helical" evidence="7">
    <location>
        <begin position="161"/>
        <end position="179"/>
    </location>
</feature>
<dbReference type="Proteomes" id="UP000268033">
    <property type="component" value="Unassembled WGS sequence"/>
</dbReference>
<dbReference type="Pfam" id="PF02554">
    <property type="entry name" value="CstA"/>
    <property type="match status" value="2"/>
</dbReference>
<comment type="subcellular location">
    <subcellularLocation>
        <location evidence="1">Cell membrane</location>
        <topology evidence="1">Multi-pass membrane protein</topology>
    </subcellularLocation>
</comment>
<evidence type="ECO:0000256" key="5">
    <source>
        <dbReference type="ARBA" id="ARBA00022989"/>
    </source>
</evidence>
<dbReference type="InterPro" id="IPR003706">
    <property type="entry name" value="CstA_N"/>
</dbReference>
<feature type="transmembrane region" description="Helical" evidence="7">
    <location>
        <begin position="387"/>
        <end position="412"/>
    </location>
</feature>
<dbReference type="PANTHER" id="PTHR30252:SF0">
    <property type="entry name" value="PEPTIDE TRANSPORTER CSTA"/>
    <property type="match status" value="1"/>
</dbReference>
<evidence type="ECO:0000313" key="10">
    <source>
        <dbReference type="Proteomes" id="UP000268033"/>
    </source>
</evidence>
<dbReference type="AlphaFoldDB" id="A0A3N1NSL7"/>
<protein>
    <submittedName>
        <fullName evidence="9">Carbon starvation protein</fullName>
    </submittedName>
</protein>
<keyword evidence="10" id="KW-1185">Reference proteome</keyword>
<dbReference type="EMBL" id="RJUL01000013">
    <property type="protein sequence ID" value="ROQ18889.1"/>
    <property type="molecule type" value="Genomic_DNA"/>
</dbReference>
<evidence type="ECO:0000259" key="8">
    <source>
        <dbReference type="Pfam" id="PF02554"/>
    </source>
</evidence>
<organism evidence="9 10">
    <name type="scientific">Gallaecimonas pentaromativorans</name>
    <dbReference type="NCBI Taxonomy" id="584787"/>
    <lineage>
        <taxon>Bacteria</taxon>
        <taxon>Pseudomonadati</taxon>
        <taxon>Pseudomonadota</taxon>
        <taxon>Gammaproteobacteria</taxon>
        <taxon>Enterobacterales</taxon>
        <taxon>Gallaecimonadaceae</taxon>
        <taxon>Gallaecimonas</taxon>
    </lineage>
</organism>
<keyword evidence="5 7" id="KW-1133">Transmembrane helix</keyword>
<feature type="transmembrane region" description="Helical" evidence="7">
    <location>
        <begin position="224"/>
        <end position="244"/>
    </location>
</feature>
<feature type="transmembrane region" description="Helical" evidence="7">
    <location>
        <begin position="256"/>
        <end position="278"/>
    </location>
</feature>
<sequence length="557" mass="59177">MSAIVLLVLGLGGMALGYFFYSRFIANHIYKLDENFKTPAHEMEDGVDFVPTNKFVLWGHHFTSVAGAAPIVGPAIAVIWGWLPAFLWVTLGTIFFAGVHDFGAIWASIRNRAKSVGSLTGEVVGKRARAVFMIVIFLVLLMVNAVFGVVIAKLLINNPGAVVPVWGAVAVALVIGQLIYRFKFNLAWVSLIGIIVLYGLIYVGPSMPITLPDSTFGLSASASWILLLFLYAAIASLLPVWMLLQPRDYINGLQLFVGLILLYAAVIIANPSVVAPMINMDLPANTPSMVPLLFVTIACGAISGFHGLVASGTTSKQLNKETDARFVGYFGAVGEGALALAAIIAATAGFASLADWQAVYSAFGKGGVLAFVNGGATILHAGTGIDAAVASTMLTVMAALFAGTTMDTGLRLQRYIFQEWGEIYNIKWMGKALPATLLAVASCLVLAFGAGGADGSGGLLIWPLFGTTNQLLAGLTLLVITVMLVRRKSPTIYTLAPLVFLLVMTLAALLLQLKGFYDQQKWFLLGLDIVVLVAAILVTLECAAALKDEKRKAAEAE</sequence>
<accession>A0A3N1NSL7</accession>
<keyword evidence="3" id="KW-1003">Cell membrane</keyword>
<dbReference type="PANTHER" id="PTHR30252">
    <property type="entry name" value="INNER MEMBRANE PEPTIDE TRANSPORTER"/>
    <property type="match status" value="1"/>
</dbReference>
<dbReference type="RefSeq" id="WP_050658829.1">
    <property type="nucleotide sequence ID" value="NZ_JBLXEP010000027.1"/>
</dbReference>
<dbReference type="OrthoDB" id="9761224at2"/>
<evidence type="ECO:0000256" key="6">
    <source>
        <dbReference type="ARBA" id="ARBA00023136"/>
    </source>
</evidence>
<name>A0A3N1NSL7_9GAMM</name>
<feature type="transmembrane region" description="Helical" evidence="7">
    <location>
        <begin position="62"/>
        <end position="80"/>
    </location>
</feature>
<evidence type="ECO:0000256" key="7">
    <source>
        <dbReference type="SAM" id="Phobius"/>
    </source>
</evidence>
<feature type="transmembrane region" description="Helical" evidence="7">
    <location>
        <begin position="492"/>
        <end position="511"/>
    </location>
</feature>
<evidence type="ECO:0000313" key="9">
    <source>
        <dbReference type="EMBL" id="ROQ18889.1"/>
    </source>
</evidence>
<feature type="transmembrane region" description="Helical" evidence="7">
    <location>
        <begin position="326"/>
        <end position="351"/>
    </location>
</feature>
<feature type="domain" description="CstA N-terminal" evidence="8">
    <location>
        <begin position="364"/>
        <end position="508"/>
    </location>
</feature>
<gene>
    <name evidence="9" type="ORF">EDC28_1135</name>
</gene>
<dbReference type="STRING" id="584787.GCA_001247655_03351"/>
<feature type="transmembrane region" description="Helical" evidence="7">
    <location>
        <begin position="6"/>
        <end position="26"/>
    </location>
</feature>
<evidence type="ECO:0000256" key="1">
    <source>
        <dbReference type="ARBA" id="ARBA00004651"/>
    </source>
</evidence>
<keyword evidence="6 7" id="KW-0472">Membrane</keyword>
<feature type="transmembrane region" description="Helical" evidence="7">
    <location>
        <begin position="523"/>
        <end position="546"/>
    </location>
</feature>
<feature type="transmembrane region" description="Helical" evidence="7">
    <location>
        <begin position="432"/>
        <end position="453"/>
    </location>
</feature>
<keyword evidence="4 7" id="KW-0812">Transmembrane</keyword>
<proteinExistence type="inferred from homology"/>
<dbReference type="GO" id="GO:0009267">
    <property type="term" value="P:cellular response to starvation"/>
    <property type="evidence" value="ECO:0007669"/>
    <property type="project" value="InterPro"/>
</dbReference>
<evidence type="ECO:0000256" key="2">
    <source>
        <dbReference type="ARBA" id="ARBA00007755"/>
    </source>
</evidence>
<comment type="caution">
    <text evidence="9">The sequence shown here is derived from an EMBL/GenBank/DDBJ whole genome shotgun (WGS) entry which is preliminary data.</text>
</comment>
<dbReference type="InterPro" id="IPR051605">
    <property type="entry name" value="CstA"/>
</dbReference>
<feature type="transmembrane region" description="Helical" evidence="7">
    <location>
        <begin position="86"/>
        <end position="109"/>
    </location>
</feature>
<evidence type="ECO:0000256" key="3">
    <source>
        <dbReference type="ARBA" id="ARBA00022475"/>
    </source>
</evidence>
<dbReference type="GO" id="GO:0005886">
    <property type="term" value="C:plasma membrane"/>
    <property type="evidence" value="ECO:0007669"/>
    <property type="project" value="UniProtKB-SubCell"/>
</dbReference>
<feature type="transmembrane region" description="Helical" evidence="7">
    <location>
        <begin position="186"/>
        <end position="204"/>
    </location>
</feature>
<feature type="domain" description="CstA N-terminal" evidence="8">
    <location>
        <begin position="3"/>
        <end position="347"/>
    </location>
</feature>
<feature type="transmembrane region" description="Helical" evidence="7">
    <location>
        <begin position="290"/>
        <end position="314"/>
    </location>
</feature>
<feature type="transmembrane region" description="Helical" evidence="7">
    <location>
        <begin position="459"/>
        <end position="485"/>
    </location>
</feature>